<evidence type="ECO:0000313" key="4">
    <source>
        <dbReference type="EMBL" id="KAK3377183.1"/>
    </source>
</evidence>
<protein>
    <submittedName>
        <fullName evidence="4">Ankyrin repeat-containing domain protein</fullName>
    </submittedName>
</protein>
<dbReference type="Proteomes" id="UP001287356">
    <property type="component" value="Unassembled WGS sequence"/>
</dbReference>
<keyword evidence="2 3" id="KW-0040">ANK repeat</keyword>
<dbReference type="EMBL" id="JAULSN010000003">
    <property type="protein sequence ID" value="KAK3377183.1"/>
    <property type="molecule type" value="Genomic_DNA"/>
</dbReference>
<dbReference type="PANTHER" id="PTHR24171:SF8">
    <property type="entry name" value="BRCA1-ASSOCIATED RING DOMAIN PROTEIN 1"/>
    <property type="match status" value="1"/>
</dbReference>
<evidence type="ECO:0000256" key="3">
    <source>
        <dbReference type="PROSITE-ProRule" id="PRU00023"/>
    </source>
</evidence>
<feature type="repeat" description="ANK" evidence="3">
    <location>
        <begin position="89"/>
        <end position="117"/>
    </location>
</feature>
<dbReference type="PANTHER" id="PTHR24171">
    <property type="entry name" value="ANKYRIN REPEAT DOMAIN-CONTAINING PROTEIN 39-RELATED"/>
    <property type="match status" value="1"/>
</dbReference>
<dbReference type="SMART" id="SM00248">
    <property type="entry name" value="ANK"/>
    <property type="match status" value="3"/>
</dbReference>
<dbReference type="GO" id="GO:0004842">
    <property type="term" value="F:ubiquitin-protein transferase activity"/>
    <property type="evidence" value="ECO:0007669"/>
    <property type="project" value="TreeGrafter"/>
</dbReference>
<proteinExistence type="predicted"/>
<dbReference type="InterPro" id="IPR002110">
    <property type="entry name" value="Ankyrin_rpt"/>
</dbReference>
<keyword evidence="1" id="KW-0677">Repeat</keyword>
<dbReference type="Gene3D" id="1.25.40.20">
    <property type="entry name" value="Ankyrin repeat-containing domain"/>
    <property type="match status" value="2"/>
</dbReference>
<dbReference type="PROSITE" id="PS50088">
    <property type="entry name" value="ANK_REPEAT"/>
    <property type="match status" value="2"/>
</dbReference>
<name>A0AAE0KI61_9PEZI</name>
<feature type="non-terminal residue" evidence="4">
    <location>
        <position position="1"/>
    </location>
</feature>
<dbReference type="GO" id="GO:0085020">
    <property type="term" value="P:protein K6-linked ubiquitination"/>
    <property type="evidence" value="ECO:0007669"/>
    <property type="project" value="TreeGrafter"/>
</dbReference>
<keyword evidence="5" id="KW-1185">Reference proteome</keyword>
<reference evidence="4" key="1">
    <citation type="journal article" date="2023" name="Mol. Phylogenet. Evol.">
        <title>Genome-scale phylogeny and comparative genomics of the fungal order Sordariales.</title>
        <authorList>
            <person name="Hensen N."/>
            <person name="Bonometti L."/>
            <person name="Westerberg I."/>
            <person name="Brannstrom I.O."/>
            <person name="Guillou S."/>
            <person name="Cros-Aarteil S."/>
            <person name="Calhoun S."/>
            <person name="Haridas S."/>
            <person name="Kuo A."/>
            <person name="Mondo S."/>
            <person name="Pangilinan J."/>
            <person name="Riley R."/>
            <person name="LaButti K."/>
            <person name="Andreopoulos B."/>
            <person name="Lipzen A."/>
            <person name="Chen C."/>
            <person name="Yan M."/>
            <person name="Daum C."/>
            <person name="Ng V."/>
            <person name="Clum A."/>
            <person name="Steindorff A."/>
            <person name="Ohm R.A."/>
            <person name="Martin F."/>
            <person name="Silar P."/>
            <person name="Natvig D.O."/>
            <person name="Lalanne C."/>
            <person name="Gautier V."/>
            <person name="Ament-Velasquez S.L."/>
            <person name="Kruys A."/>
            <person name="Hutchinson M.I."/>
            <person name="Powell A.J."/>
            <person name="Barry K."/>
            <person name="Miller A.N."/>
            <person name="Grigoriev I.V."/>
            <person name="Debuchy R."/>
            <person name="Gladieux P."/>
            <person name="Hiltunen Thoren M."/>
            <person name="Johannesson H."/>
        </authorList>
    </citation>
    <scope>NUCLEOTIDE SEQUENCE</scope>
    <source>
        <strain evidence="4">CBS 958.72</strain>
    </source>
</reference>
<evidence type="ECO:0000256" key="1">
    <source>
        <dbReference type="ARBA" id="ARBA00022737"/>
    </source>
</evidence>
<comment type="caution">
    <text evidence="4">The sequence shown here is derived from an EMBL/GenBank/DDBJ whole genome shotgun (WGS) entry which is preliminary data.</text>
</comment>
<accession>A0AAE0KI61</accession>
<evidence type="ECO:0000313" key="5">
    <source>
        <dbReference type="Proteomes" id="UP001287356"/>
    </source>
</evidence>
<dbReference type="Pfam" id="PF12796">
    <property type="entry name" value="Ank_2"/>
    <property type="match status" value="1"/>
</dbReference>
<dbReference type="PROSITE" id="PS50297">
    <property type="entry name" value="ANK_REP_REGION"/>
    <property type="match status" value="2"/>
</dbReference>
<reference evidence="4" key="2">
    <citation type="submission" date="2023-06" db="EMBL/GenBank/DDBJ databases">
        <authorList>
            <consortium name="Lawrence Berkeley National Laboratory"/>
            <person name="Haridas S."/>
            <person name="Hensen N."/>
            <person name="Bonometti L."/>
            <person name="Westerberg I."/>
            <person name="Brannstrom I.O."/>
            <person name="Guillou S."/>
            <person name="Cros-Aarteil S."/>
            <person name="Calhoun S."/>
            <person name="Kuo A."/>
            <person name="Mondo S."/>
            <person name="Pangilinan J."/>
            <person name="Riley R."/>
            <person name="Labutti K."/>
            <person name="Andreopoulos B."/>
            <person name="Lipzen A."/>
            <person name="Chen C."/>
            <person name="Yanf M."/>
            <person name="Daum C."/>
            <person name="Ng V."/>
            <person name="Clum A."/>
            <person name="Steindorff A."/>
            <person name="Ohm R."/>
            <person name="Martin F."/>
            <person name="Silar P."/>
            <person name="Natvig D."/>
            <person name="Lalanne C."/>
            <person name="Gautier V."/>
            <person name="Ament-Velasquez S.L."/>
            <person name="Kruys A."/>
            <person name="Hutchinson M.I."/>
            <person name="Powell A.J."/>
            <person name="Barry K."/>
            <person name="Miller A.N."/>
            <person name="Grigoriev I.V."/>
            <person name="Debuchy R."/>
            <person name="Gladieux P."/>
            <person name="Thoren M.H."/>
            <person name="Johannesson H."/>
        </authorList>
    </citation>
    <scope>NUCLEOTIDE SEQUENCE</scope>
    <source>
        <strain evidence="4">CBS 958.72</strain>
    </source>
</reference>
<dbReference type="InterPro" id="IPR036770">
    <property type="entry name" value="Ankyrin_rpt-contain_sf"/>
</dbReference>
<gene>
    <name evidence="4" type="ORF">B0T24DRAFT_524018</name>
</gene>
<dbReference type="SUPFAM" id="SSF48403">
    <property type="entry name" value="Ankyrin repeat"/>
    <property type="match status" value="1"/>
</dbReference>
<dbReference type="AlphaFoldDB" id="A0AAE0KI61"/>
<sequence length="177" mass="19522">MSGFADLPVESVLAIAGEFDRVEDLASLGHTCRNVHHIVEKELITNFPRHALYRGARDGDLELVKRALESGADVNTRFVSSRRKGRFYDDWLPIHAAIDGGHKEIVTLLLEKGADVNGVWYRRQASKIEDLPAVHMLLSLGADINWQSQHGRRVLALACSTGNFEVALALIRAGASL</sequence>
<evidence type="ECO:0000256" key="2">
    <source>
        <dbReference type="ARBA" id="ARBA00023043"/>
    </source>
</evidence>
<organism evidence="4 5">
    <name type="scientific">Lasiosphaeria ovina</name>
    <dbReference type="NCBI Taxonomy" id="92902"/>
    <lineage>
        <taxon>Eukaryota</taxon>
        <taxon>Fungi</taxon>
        <taxon>Dikarya</taxon>
        <taxon>Ascomycota</taxon>
        <taxon>Pezizomycotina</taxon>
        <taxon>Sordariomycetes</taxon>
        <taxon>Sordariomycetidae</taxon>
        <taxon>Sordariales</taxon>
        <taxon>Lasiosphaeriaceae</taxon>
        <taxon>Lasiosphaeria</taxon>
    </lineage>
</organism>
<feature type="repeat" description="ANK" evidence="3">
    <location>
        <begin position="150"/>
        <end position="177"/>
    </location>
</feature>